<dbReference type="InterPro" id="IPR032710">
    <property type="entry name" value="NTF2-like_dom_sf"/>
</dbReference>
<reference evidence="1" key="1">
    <citation type="journal article" date="2023" name="Mol. Phylogenet. Evol.">
        <title>Genome-scale phylogeny and comparative genomics of the fungal order Sordariales.</title>
        <authorList>
            <person name="Hensen N."/>
            <person name="Bonometti L."/>
            <person name="Westerberg I."/>
            <person name="Brannstrom I.O."/>
            <person name="Guillou S."/>
            <person name="Cros-Aarteil S."/>
            <person name="Calhoun S."/>
            <person name="Haridas S."/>
            <person name="Kuo A."/>
            <person name="Mondo S."/>
            <person name="Pangilinan J."/>
            <person name="Riley R."/>
            <person name="LaButti K."/>
            <person name="Andreopoulos B."/>
            <person name="Lipzen A."/>
            <person name="Chen C."/>
            <person name="Yan M."/>
            <person name="Daum C."/>
            <person name="Ng V."/>
            <person name="Clum A."/>
            <person name="Steindorff A."/>
            <person name="Ohm R.A."/>
            <person name="Martin F."/>
            <person name="Silar P."/>
            <person name="Natvig D.O."/>
            <person name="Lalanne C."/>
            <person name="Gautier V."/>
            <person name="Ament-Velasquez S.L."/>
            <person name="Kruys A."/>
            <person name="Hutchinson M.I."/>
            <person name="Powell A.J."/>
            <person name="Barry K."/>
            <person name="Miller A.N."/>
            <person name="Grigoriev I.V."/>
            <person name="Debuchy R."/>
            <person name="Gladieux P."/>
            <person name="Hiltunen Thoren M."/>
            <person name="Johannesson H."/>
        </authorList>
    </citation>
    <scope>NUCLEOTIDE SEQUENCE</scope>
    <source>
        <strain evidence="1">CBS 103.79</strain>
    </source>
</reference>
<reference evidence="1" key="2">
    <citation type="submission" date="2023-05" db="EMBL/GenBank/DDBJ databases">
        <authorList>
            <consortium name="Lawrence Berkeley National Laboratory"/>
            <person name="Steindorff A."/>
            <person name="Hensen N."/>
            <person name="Bonometti L."/>
            <person name="Westerberg I."/>
            <person name="Brannstrom I.O."/>
            <person name="Guillou S."/>
            <person name="Cros-Aarteil S."/>
            <person name="Calhoun S."/>
            <person name="Haridas S."/>
            <person name="Kuo A."/>
            <person name="Mondo S."/>
            <person name="Pangilinan J."/>
            <person name="Riley R."/>
            <person name="Labutti K."/>
            <person name="Andreopoulos B."/>
            <person name="Lipzen A."/>
            <person name="Chen C."/>
            <person name="Yanf M."/>
            <person name="Daum C."/>
            <person name="Ng V."/>
            <person name="Clum A."/>
            <person name="Ohm R."/>
            <person name="Martin F."/>
            <person name="Silar P."/>
            <person name="Natvig D."/>
            <person name="Lalanne C."/>
            <person name="Gautier V."/>
            <person name="Ament-Velasquez S.L."/>
            <person name="Kruys A."/>
            <person name="Hutchinson M.I."/>
            <person name="Powell A.J."/>
            <person name="Barry K."/>
            <person name="Miller A.N."/>
            <person name="Grigoriev I.V."/>
            <person name="Debuchy R."/>
            <person name="Gladieux P."/>
            <person name="Thoren M.H."/>
            <person name="Johannesson H."/>
        </authorList>
    </citation>
    <scope>NUCLEOTIDE SEQUENCE</scope>
    <source>
        <strain evidence="1">CBS 103.79</strain>
    </source>
</reference>
<name>A0AAN6MD34_9PEZI</name>
<sequence>MAAADTQNPPAEEAAAPGLPDYVLDEDAVLKDATANWRHGRAPDYSKTRKIYSETKRMNHQAQSLPDLVEKLVKNWEIEASYKTDLADWRTIDQASYTFSVNGGPPQTGEHMLNVGTYNALVEPNEYYCPMRSSFDASHKTFKRMMPTFAWEVLEVYAGPPKVAFRWRHWGTMKEDYTGVNNKGEKVTIKAHGGPIDIEGVVVAEVNDKLQLKSVEVFFDPMGMFRQMAPDGETGVTKVKADE</sequence>
<comment type="caution">
    <text evidence="1">The sequence shown here is derived from an EMBL/GenBank/DDBJ whole genome shotgun (WGS) entry which is preliminary data.</text>
</comment>
<evidence type="ECO:0000313" key="1">
    <source>
        <dbReference type="EMBL" id="KAK3898585.1"/>
    </source>
</evidence>
<dbReference type="AlphaFoldDB" id="A0AAN6MD34"/>
<dbReference type="Proteomes" id="UP001303889">
    <property type="component" value="Unassembled WGS sequence"/>
</dbReference>
<dbReference type="PANTHER" id="PTHR31723:SF10">
    <property type="entry name" value="PATHOGEN-RELATED PROTEIN"/>
    <property type="match status" value="1"/>
</dbReference>
<dbReference type="PANTHER" id="PTHR31723">
    <property type="entry name" value="PATHOGENESIS-RELATED FAMILY PROTEIN"/>
    <property type="match status" value="1"/>
</dbReference>
<gene>
    <name evidence="1" type="ORF">C8A05DRAFT_37824</name>
</gene>
<dbReference type="InterPro" id="IPR053218">
    <property type="entry name" value="Pathogen-related_defense"/>
</dbReference>
<dbReference type="Gene3D" id="3.10.450.50">
    <property type="match status" value="1"/>
</dbReference>
<proteinExistence type="predicted"/>
<organism evidence="1 2">
    <name type="scientific">Staphylotrichum tortipilum</name>
    <dbReference type="NCBI Taxonomy" id="2831512"/>
    <lineage>
        <taxon>Eukaryota</taxon>
        <taxon>Fungi</taxon>
        <taxon>Dikarya</taxon>
        <taxon>Ascomycota</taxon>
        <taxon>Pezizomycotina</taxon>
        <taxon>Sordariomycetes</taxon>
        <taxon>Sordariomycetidae</taxon>
        <taxon>Sordariales</taxon>
        <taxon>Chaetomiaceae</taxon>
        <taxon>Staphylotrichum</taxon>
    </lineage>
</organism>
<accession>A0AAN6MD34</accession>
<dbReference type="SUPFAM" id="SSF54427">
    <property type="entry name" value="NTF2-like"/>
    <property type="match status" value="1"/>
</dbReference>
<dbReference type="EMBL" id="MU855912">
    <property type="protein sequence ID" value="KAK3898585.1"/>
    <property type="molecule type" value="Genomic_DNA"/>
</dbReference>
<protein>
    <recommendedName>
        <fullName evidence="3">Pathogen-related protein</fullName>
    </recommendedName>
</protein>
<evidence type="ECO:0000313" key="2">
    <source>
        <dbReference type="Proteomes" id="UP001303889"/>
    </source>
</evidence>
<keyword evidence="2" id="KW-1185">Reference proteome</keyword>
<evidence type="ECO:0008006" key="3">
    <source>
        <dbReference type="Google" id="ProtNLM"/>
    </source>
</evidence>